<keyword evidence="1" id="KW-0732">Signal</keyword>
<dbReference type="Pfam" id="PF13620">
    <property type="entry name" value="CarboxypepD_reg"/>
    <property type="match status" value="1"/>
</dbReference>
<dbReference type="Pfam" id="PF18939">
    <property type="entry name" value="DUF5686"/>
    <property type="match status" value="1"/>
</dbReference>
<dbReference type="Gene3D" id="2.50.20.10">
    <property type="entry name" value="Lipoprotein localisation LolA/LolB/LppX"/>
    <property type="match status" value="1"/>
</dbReference>
<name>A0A316HD16_9SPHI</name>
<keyword evidence="3" id="KW-1185">Reference proteome</keyword>
<feature type="signal peptide" evidence="1">
    <location>
        <begin position="1"/>
        <end position="19"/>
    </location>
</feature>
<comment type="caution">
    <text evidence="2">The sequence shown here is derived from an EMBL/GenBank/DDBJ whole genome shotgun (WGS) entry which is preliminary data.</text>
</comment>
<dbReference type="AlphaFoldDB" id="A0A316HD16"/>
<evidence type="ECO:0000313" key="3">
    <source>
        <dbReference type="Proteomes" id="UP000245678"/>
    </source>
</evidence>
<gene>
    <name evidence="2" type="ORF">LX99_02765</name>
</gene>
<dbReference type="InterPro" id="IPR008969">
    <property type="entry name" value="CarboxyPept-like_regulatory"/>
</dbReference>
<dbReference type="EMBL" id="QGHA01000004">
    <property type="protein sequence ID" value="PWK77880.1"/>
    <property type="molecule type" value="Genomic_DNA"/>
</dbReference>
<accession>A0A316HD16</accession>
<dbReference type="Proteomes" id="UP000245678">
    <property type="component" value="Unassembled WGS sequence"/>
</dbReference>
<organism evidence="2 3">
    <name type="scientific">Mucilaginibacter oryzae</name>
    <dbReference type="NCBI Taxonomy" id="468058"/>
    <lineage>
        <taxon>Bacteria</taxon>
        <taxon>Pseudomonadati</taxon>
        <taxon>Bacteroidota</taxon>
        <taxon>Sphingobacteriia</taxon>
        <taxon>Sphingobacteriales</taxon>
        <taxon>Sphingobacteriaceae</taxon>
        <taxon>Mucilaginibacter</taxon>
    </lineage>
</organism>
<evidence type="ECO:0000313" key="2">
    <source>
        <dbReference type="EMBL" id="PWK77880.1"/>
    </source>
</evidence>
<keyword evidence="2" id="KW-0645">Protease</keyword>
<dbReference type="RefSeq" id="WP_109608375.1">
    <property type="nucleotide sequence ID" value="NZ_QGHA01000004.1"/>
</dbReference>
<proteinExistence type="predicted"/>
<keyword evidence="2" id="KW-0121">Carboxypeptidase</keyword>
<dbReference type="GO" id="GO:0004180">
    <property type="term" value="F:carboxypeptidase activity"/>
    <property type="evidence" value="ECO:0007669"/>
    <property type="project" value="UniProtKB-KW"/>
</dbReference>
<dbReference type="SUPFAM" id="SSF49464">
    <property type="entry name" value="Carboxypeptidase regulatory domain-like"/>
    <property type="match status" value="1"/>
</dbReference>
<dbReference type="InterPro" id="IPR043741">
    <property type="entry name" value="DUF5686"/>
</dbReference>
<protein>
    <submittedName>
        <fullName evidence="2">Carboxypeptidase-like protein</fullName>
    </submittedName>
</protein>
<evidence type="ECO:0000256" key="1">
    <source>
        <dbReference type="SAM" id="SignalP"/>
    </source>
</evidence>
<dbReference type="Gene3D" id="2.60.40.1120">
    <property type="entry name" value="Carboxypeptidase-like, regulatory domain"/>
    <property type="match status" value="1"/>
</dbReference>
<reference evidence="2 3" key="1">
    <citation type="submission" date="2018-05" db="EMBL/GenBank/DDBJ databases">
        <title>Genomic Encyclopedia of Archaeal and Bacterial Type Strains, Phase II (KMG-II): from individual species to whole genera.</title>
        <authorList>
            <person name="Goeker M."/>
        </authorList>
    </citation>
    <scope>NUCLEOTIDE SEQUENCE [LARGE SCALE GENOMIC DNA]</scope>
    <source>
        <strain evidence="2 3">DSM 19975</strain>
    </source>
</reference>
<sequence length="826" mass="94468">MRRYILLFIAIICGFTASAQQALLSGKITDKNGRVIPFVSVYIRNSTYGTTTNENGVYQFKLTPGTYKVVYRNVGYAEKTDEVSISGQDQQHDVQLADEQFNTGRVSEIYRKKRDAADTIIKQVIKKRRYYMEEATSFSCAVYIKGVQKLLSVPKSMIGQEVQKTLDLDSNGRGILYQSESLSEYNFQKPDKIREITIANRMAGQNTAFGYKKASDLQANFYENVFTIPGLASRGFVSPIASYAPQFYNYKLLGTSTESGHTIDKIHVTPKHAHGQYFQGDIYIVEDDWRIYSIDLFVDNKVSNLNLVDTLSIRQQYIAITDSVWMPASTQYNFKGAVLGFKFGGYYAAVYNNYKVNPSFPEGFFTGEILKVDTVANSKKPNYWAEARPIPLTAYEERDYKKKDAIAEYHKTDKYLDSLQHHKNHINYPGYLIFGYAASNKSNRDSLYIFPFIQTFYYNTVEGFGINAKVSYIRTIDDFHSLSITPAVRYGFSNKIFSANMGIEYLNDPFHAAKFYADFGSDVLDLNNVGTRSLYFNTLSTLLSENNYVKYYRSHYGDFGYQREVANGVLLKGGFSYSSRSQLYNTSFSKLKDIKDREFTSNNPLAPPGTPADDHSFLFPDNQALVFNASALFTFDQRYETRPTGKFNLKSKYPMLKVNYRRGFKNILGSDVDYDFASLDISQDQVQVGLSGYSSFKISGGGFFNNNKLYYMDYNHFLGNQGTTFDPTYVGSFHFLPFYTYSTNGAFLEAHYQHNFAGSLFNHIPLLRKAKLEEVIGANYLTTKNNRNYREFYVGVQRLIFRVDYGISYAGNKKYLQGFRIFYGIR</sequence>
<feature type="chain" id="PRO_5016304322" evidence="1">
    <location>
        <begin position="20"/>
        <end position="826"/>
    </location>
</feature>
<keyword evidence="2" id="KW-0378">Hydrolase</keyword>